<dbReference type="EMBL" id="SRZC01000003">
    <property type="protein sequence ID" value="TGX83517.1"/>
    <property type="molecule type" value="Genomic_DNA"/>
</dbReference>
<organism evidence="1 2">
    <name type="scientific">Palleniella muris</name>
    <dbReference type="NCBI Taxonomy" id="3038145"/>
    <lineage>
        <taxon>Bacteria</taxon>
        <taxon>Pseudomonadati</taxon>
        <taxon>Bacteroidota</taxon>
        <taxon>Bacteroidia</taxon>
        <taxon>Bacteroidales</taxon>
        <taxon>Prevotellaceae</taxon>
        <taxon>Palleniella</taxon>
    </lineage>
</organism>
<evidence type="ECO:0000313" key="2">
    <source>
        <dbReference type="Proteomes" id="UP000308886"/>
    </source>
</evidence>
<proteinExistence type="predicted"/>
<dbReference type="Proteomes" id="UP000308886">
    <property type="component" value="Unassembled WGS sequence"/>
</dbReference>
<accession>A0AC61QSY9</accession>
<comment type="caution">
    <text evidence="1">The sequence shown here is derived from an EMBL/GenBank/DDBJ whole genome shotgun (WGS) entry which is preliminary data.</text>
</comment>
<protein>
    <submittedName>
        <fullName evidence="1">Excinuclease ABC subunit UvrB</fullName>
    </submittedName>
</protein>
<evidence type="ECO:0000313" key="1">
    <source>
        <dbReference type="EMBL" id="TGX83517.1"/>
    </source>
</evidence>
<name>A0AC61QSY9_9BACT</name>
<reference evidence="1" key="1">
    <citation type="submission" date="2019-04" db="EMBL/GenBank/DDBJ databases">
        <title>Microbes associate with the intestines of laboratory mice.</title>
        <authorList>
            <person name="Navarre W."/>
            <person name="Wong E."/>
            <person name="Huang K."/>
            <person name="Tropini C."/>
            <person name="Ng K."/>
            <person name="Yu B."/>
        </authorList>
    </citation>
    <scope>NUCLEOTIDE SEQUENCE</scope>
    <source>
        <strain evidence="1">NM73_A23</strain>
    </source>
</reference>
<gene>
    <name evidence="1" type="primary">uvrB</name>
    <name evidence="1" type="ORF">E5358_02400</name>
</gene>
<sequence length="706" mass="80702">MHKFKLTSQYKPTGDQPEAIHLLTEGIKRGDPAQVLLGVTGSGKTFTMANVIAECNRPTLVFSHNKTLAAQLYKEMKGFFPENAVEYYVSYYDYYQPEAYLPSSDTYIEKDLAINEEIDRLRLSAVSSLLSGRRDVIVIASVSCIYGMGGPAAMKGSVITLKSGMQIDRNDLLRKLVEALYVRNDLALERGNFRVKGDTIDVAMAYSERILRIEMWDDTIDSISELDAMTFARLESFEEYQVYPANIFVTSKDQIESAVRNIQDDLMERITFYEELGDTVRAQRIKERVEYDIDMIKEMGHCSGIENYSRYFDGREPGQRPYCLFDFFPDDMLVFIDESHASIPQLHAMYGNDRSRKQNLVEYAFRLPAAFDNRPLKFEEFETLAKQVVYISATPAPYELEQAEGVVVEQIIRPTGLLDPRIEVRPTANQVDDLLNEIVEHKEKGERTLVITLTKRMAEEMTEYLLNHDVPTAYIHSDVDTLDRIKILNELRAGAYDVLVGVNLLREGLDIPEVSLVAILDADKEGFLRNARGMTQMAGRAARNVNGLVIMYADRITQSMQVTIDETARRRAKQMQYNEEHGIIPQQIIKEIQDGGLSAMRQQAFDAVKGTAKTSRQSVYDENKKRLHIEEGAYIEPEERKYILPDDDQQMVADPIMRNMTEAELRKSILHTTAMMKEAAKNLDFIQAAQYRNELLRLQELLPEQH</sequence>
<keyword evidence="2" id="KW-1185">Reference proteome</keyword>